<dbReference type="InterPro" id="IPR002491">
    <property type="entry name" value="ABC_transptr_periplasmic_BD"/>
</dbReference>
<organism evidence="4 5">
    <name type="scientific">Nakamurella aerolata</name>
    <dbReference type="NCBI Taxonomy" id="1656892"/>
    <lineage>
        <taxon>Bacteria</taxon>
        <taxon>Bacillati</taxon>
        <taxon>Actinomycetota</taxon>
        <taxon>Actinomycetes</taxon>
        <taxon>Nakamurellales</taxon>
        <taxon>Nakamurellaceae</taxon>
        <taxon>Nakamurella</taxon>
    </lineage>
</organism>
<sequence>MTTRFTTRRSARQLPDSPDVNGVPRAAAPVRARRAGLTAAVLVPALLLAACGSSGDDGAAASSTTTSSSSAGATGTADSGAAGATGSGAGAAAGSSGADASAGSGAGSSASSSGTGPSSAVASATGSGAPGSGAVGGSAANSGAAGTSGAATPAGLDAKGCITDFDPATDYYPVKQKVIDAKQFSISYHKSYQVVTVKQEGGPDLNYVLQRCGAPAPELSGALAKAPVVTTPVTSLYSGSTTHLPALVELGKLDVLKGVSSTAFVSEPEVLDYIKKQPKSDPVVSYAPSGTVDAEVVIKNKPQVVIGGGFPDAADAKITAAGIPVLQDVDSSEPNPLGQAEWVKFFGALTGTEAKATETYDKIANSYRKTAKLVSGEDPVQVLPNTPYQGAWYIPGGKTLKGRLIADAGGTTAWADDPSPTAIKTTIEAVYAKAAKAPIWIADATWTSLGDATKVDKRLANFTAFKDKQVWNAVKGTTPEGGNPMYELGAARPDLVLEDLVAILHPKALPDHEFTFYEKLK</sequence>
<dbReference type="GO" id="GO:0071281">
    <property type="term" value="P:cellular response to iron ion"/>
    <property type="evidence" value="ECO:0007669"/>
    <property type="project" value="TreeGrafter"/>
</dbReference>
<comment type="caution">
    <text evidence="4">The sequence shown here is derived from an EMBL/GenBank/DDBJ whole genome shotgun (WGS) entry which is preliminary data.</text>
</comment>
<dbReference type="Pfam" id="PF01497">
    <property type="entry name" value="Peripla_BP_2"/>
    <property type="match status" value="1"/>
</dbReference>
<dbReference type="SUPFAM" id="SSF53807">
    <property type="entry name" value="Helical backbone' metal receptor"/>
    <property type="match status" value="1"/>
</dbReference>
<dbReference type="Gene3D" id="3.40.50.1980">
    <property type="entry name" value="Nitrogenase molybdenum iron protein domain"/>
    <property type="match status" value="2"/>
</dbReference>
<dbReference type="InterPro" id="IPR050902">
    <property type="entry name" value="ABC_Transporter_SBP"/>
</dbReference>
<dbReference type="PANTHER" id="PTHR30535">
    <property type="entry name" value="VITAMIN B12-BINDING PROTEIN"/>
    <property type="match status" value="1"/>
</dbReference>
<evidence type="ECO:0000256" key="2">
    <source>
        <dbReference type="SAM" id="MobiDB-lite"/>
    </source>
</evidence>
<feature type="compositionally biased region" description="Basic residues" evidence="2">
    <location>
        <begin position="1"/>
        <end position="11"/>
    </location>
</feature>
<dbReference type="RefSeq" id="WP_171200933.1">
    <property type="nucleotide sequence ID" value="NZ_JABEND010000011.1"/>
</dbReference>
<reference evidence="4 5" key="1">
    <citation type="submission" date="2020-05" db="EMBL/GenBank/DDBJ databases">
        <title>Nakamurella sp. DB0629 isolated from air conditioner.</title>
        <authorList>
            <person name="Kim D.H."/>
            <person name="Kim D.-U."/>
        </authorList>
    </citation>
    <scope>NUCLEOTIDE SEQUENCE [LARGE SCALE GENOMIC DNA]</scope>
    <source>
        <strain evidence="4 5">DB0629</strain>
    </source>
</reference>
<dbReference type="Proteomes" id="UP000562984">
    <property type="component" value="Unassembled WGS sequence"/>
</dbReference>
<feature type="compositionally biased region" description="Low complexity" evidence="2">
    <location>
        <begin position="92"/>
        <end position="127"/>
    </location>
</feature>
<evidence type="ECO:0000313" key="5">
    <source>
        <dbReference type="Proteomes" id="UP000562984"/>
    </source>
</evidence>
<protein>
    <submittedName>
        <fullName evidence="4">ABC transporter substrate-binding protein</fullName>
    </submittedName>
</protein>
<dbReference type="EMBL" id="JABEND010000011">
    <property type="protein sequence ID" value="NNG37234.1"/>
    <property type="molecule type" value="Genomic_DNA"/>
</dbReference>
<proteinExistence type="inferred from homology"/>
<feature type="region of interest" description="Disordered" evidence="2">
    <location>
        <begin position="1"/>
        <end position="24"/>
    </location>
</feature>
<evidence type="ECO:0000259" key="3">
    <source>
        <dbReference type="Pfam" id="PF01497"/>
    </source>
</evidence>
<dbReference type="PANTHER" id="PTHR30535:SF34">
    <property type="entry name" value="MOLYBDATE-BINDING PROTEIN MOLA"/>
    <property type="match status" value="1"/>
</dbReference>
<comment type="similarity">
    <text evidence="1">Belongs to the bacterial solute-binding protein 8 family.</text>
</comment>
<feature type="compositionally biased region" description="Low complexity" evidence="2">
    <location>
        <begin position="57"/>
        <end position="82"/>
    </location>
</feature>
<dbReference type="AlphaFoldDB" id="A0A849A8D8"/>
<accession>A0A849A8D8</accession>
<keyword evidence="5" id="KW-1185">Reference proteome</keyword>
<feature type="region of interest" description="Disordered" evidence="2">
    <location>
        <begin position="57"/>
        <end position="151"/>
    </location>
</feature>
<feature type="domain" description="Fe/B12 periplasmic-binding" evidence="3">
    <location>
        <begin position="270"/>
        <end position="470"/>
    </location>
</feature>
<gene>
    <name evidence="4" type="ORF">HKD39_16290</name>
</gene>
<evidence type="ECO:0000313" key="4">
    <source>
        <dbReference type="EMBL" id="NNG37234.1"/>
    </source>
</evidence>
<name>A0A849A8D8_9ACTN</name>
<feature type="compositionally biased region" description="Low complexity" evidence="2">
    <location>
        <begin position="137"/>
        <end position="151"/>
    </location>
</feature>
<evidence type="ECO:0000256" key="1">
    <source>
        <dbReference type="ARBA" id="ARBA00008814"/>
    </source>
</evidence>